<accession>A0A0N0GXT0</accession>
<evidence type="ECO:0008006" key="4">
    <source>
        <dbReference type="Google" id="ProtNLM"/>
    </source>
</evidence>
<name>A0A0N0GXT0_9ACTN</name>
<feature type="compositionally biased region" description="Polar residues" evidence="1">
    <location>
        <begin position="117"/>
        <end position="131"/>
    </location>
</feature>
<feature type="compositionally biased region" description="Polar residues" evidence="1">
    <location>
        <begin position="174"/>
        <end position="200"/>
    </location>
</feature>
<dbReference type="RefSeq" id="WP_053925831.1">
    <property type="nucleotide sequence ID" value="NZ_LGKG01000149.1"/>
</dbReference>
<dbReference type="AlphaFoldDB" id="A0A0N0GXT0"/>
<dbReference type="InterPro" id="IPR036388">
    <property type="entry name" value="WH-like_DNA-bd_sf"/>
</dbReference>
<evidence type="ECO:0000313" key="2">
    <source>
        <dbReference type="EMBL" id="KPC61329.1"/>
    </source>
</evidence>
<dbReference type="InterPro" id="IPR036390">
    <property type="entry name" value="WH_DNA-bd_sf"/>
</dbReference>
<dbReference type="Gene3D" id="1.10.10.10">
    <property type="entry name" value="Winged helix-like DNA-binding domain superfamily/Winged helix DNA-binding domain"/>
    <property type="match status" value="1"/>
</dbReference>
<dbReference type="EMBL" id="LGKG01000149">
    <property type="protein sequence ID" value="KPC61329.1"/>
    <property type="molecule type" value="Genomic_DNA"/>
</dbReference>
<dbReference type="PATRIC" id="fig|66876.3.peg.5479"/>
<sequence>MSDTTPDSARTPRAATTPEPLTGLTGANAAIYTELIGLTEPVTVAELALAAGVGNSTAGRALTLLEKHGVAVRTRGGHDGPRRNPDLWHPAPTVEMTSKDGDSHAPNSDQPKPGSLDASTPDDSVTNNGDTSADEPDVADPAVASAPDSDYTDKEGTLSDESDPNTPELPSAPDTASTDPATGPETQETEPGQDVQPQATERSEKDDSSEDGPQSEGDNIACAPQTSTAPRSTLTEAIILPGEKRRLAPGALRQMVIDHLEAHPDEAFTATKISRVIEKSSGAIANALDKLVGSGIAEQVSHQPRMFQLSGSAPTDDTQ</sequence>
<organism evidence="2 3">
    <name type="scientific">Streptomyces chattanoogensis</name>
    <dbReference type="NCBI Taxonomy" id="66876"/>
    <lineage>
        <taxon>Bacteria</taxon>
        <taxon>Bacillati</taxon>
        <taxon>Actinomycetota</taxon>
        <taxon>Actinomycetes</taxon>
        <taxon>Kitasatosporales</taxon>
        <taxon>Streptomycetaceae</taxon>
        <taxon>Streptomyces</taxon>
    </lineage>
</organism>
<feature type="region of interest" description="Disordered" evidence="1">
    <location>
        <begin position="72"/>
        <end position="234"/>
    </location>
</feature>
<keyword evidence="3" id="KW-1185">Reference proteome</keyword>
<comment type="caution">
    <text evidence="2">The sequence shown here is derived from an EMBL/GenBank/DDBJ whole genome shotgun (WGS) entry which is preliminary data.</text>
</comment>
<feature type="region of interest" description="Disordered" evidence="1">
    <location>
        <begin position="1"/>
        <end position="22"/>
    </location>
</feature>
<feature type="compositionally biased region" description="Polar residues" evidence="1">
    <location>
        <begin position="224"/>
        <end position="234"/>
    </location>
</feature>
<gene>
    <name evidence="2" type="ORF">ADL29_25000</name>
</gene>
<dbReference type="Proteomes" id="UP000037982">
    <property type="component" value="Unassembled WGS sequence"/>
</dbReference>
<evidence type="ECO:0000256" key="1">
    <source>
        <dbReference type="SAM" id="MobiDB-lite"/>
    </source>
</evidence>
<dbReference type="SUPFAM" id="SSF46785">
    <property type="entry name" value="Winged helix' DNA-binding domain"/>
    <property type="match status" value="1"/>
</dbReference>
<protein>
    <recommendedName>
        <fullName evidence="4">Transcription regulator TrmB N-terminal domain-containing protein</fullName>
    </recommendedName>
</protein>
<feature type="compositionally biased region" description="Low complexity" evidence="1">
    <location>
        <begin position="139"/>
        <end position="149"/>
    </location>
</feature>
<proteinExistence type="predicted"/>
<reference evidence="3" key="1">
    <citation type="submission" date="2015-07" db="EMBL/GenBank/DDBJ databases">
        <authorList>
            <person name="Ju K.-S."/>
            <person name="Doroghazi J.R."/>
            <person name="Metcalf W.W."/>
        </authorList>
    </citation>
    <scope>NUCLEOTIDE SEQUENCE [LARGE SCALE GENOMIC DNA]</scope>
    <source>
        <strain evidence="3">NRRL ISP-5002</strain>
    </source>
</reference>
<evidence type="ECO:0000313" key="3">
    <source>
        <dbReference type="Proteomes" id="UP000037982"/>
    </source>
</evidence>
<feature type="compositionally biased region" description="Basic and acidic residues" evidence="1">
    <location>
        <begin position="76"/>
        <end position="86"/>
    </location>
</feature>